<protein>
    <submittedName>
        <fullName evidence="2">Uncharacterized protein</fullName>
    </submittedName>
</protein>
<dbReference type="EMBL" id="OU893336">
    <property type="protein sequence ID" value="CAG9792599.1"/>
    <property type="molecule type" value="Genomic_DNA"/>
</dbReference>
<dbReference type="InterPro" id="IPR015915">
    <property type="entry name" value="Kelch-typ_b-propeller"/>
</dbReference>
<dbReference type="SUPFAM" id="SSF117281">
    <property type="entry name" value="Kelch motif"/>
    <property type="match status" value="1"/>
</dbReference>
<dbReference type="SMART" id="SM00612">
    <property type="entry name" value="Kelch"/>
    <property type="match status" value="2"/>
</dbReference>
<keyword evidence="3" id="KW-1185">Reference proteome</keyword>
<evidence type="ECO:0000313" key="3">
    <source>
        <dbReference type="Proteomes" id="UP001153714"/>
    </source>
</evidence>
<reference evidence="2" key="2">
    <citation type="submission" date="2022-10" db="EMBL/GenBank/DDBJ databases">
        <authorList>
            <consortium name="ENA_rothamsted_submissions"/>
            <consortium name="culmorum"/>
            <person name="King R."/>
        </authorList>
    </citation>
    <scope>NUCLEOTIDE SEQUENCE</scope>
</reference>
<dbReference type="Gene3D" id="2.120.10.80">
    <property type="entry name" value="Kelch-type beta propeller"/>
    <property type="match status" value="1"/>
</dbReference>
<accession>A0A9N9WI25</accession>
<proteinExistence type="predicted"/>
<dbReference type="OrthoDB" id="45365at2759"/>
<evidence type="ECO:0000313" key="2">
    <source>
        <dbReference type="EMBL" id="CAG9792599.1"/>
    </source>
</evidence>
<reference evidence="2" key="1">
    <citation type="submission" date="2021-12" db="EMBL/GenBank/DDBJ databases">
        <authorList>
            <person name="King R."/>
        </authorList>
    </citation>
    <scope>NUCLEOTIDE SEQUENCE</scope>
</reference>
<gene>
    <name evidence="2" type="ORF">DIATSA_LOCUS10115</name>
</gene>
<keyword evidence="1" id="KW-0880">Kelch repeat</keyword>
<sequence>MRGPRARFPAARLRGALLVLGGSDGLAELDSVDALEAGGGAWRARKRLPGARVHAAAAGAGPGQGEGQGEGEGALYVVGGWAAGHHLRRVDRYSPDTDEWTEAPPLITGHYMIHSLSIQSVTFLIFQVERSPALEFLLKLFSTDGLSI</sequence>
<evidence type="ECO:0000256" key="1">
    <source>
        <dbReference type="ARBA" id="ARBA00022441"/>
    </source>
</evidence>
<dbReference type="AlphaFoldDB" id="A0A9N9WI25"/>
<dbReference type="Pfam" id="PF01344">
    <property type="entry name" value="Kelch_1"/>
    <property type="match status" value="1"/>
</dbReference>
<dbReference type="InterPro" id="IPR006652">
    <property type="entry name" value="Kelch_1"/>
</dbReference>
<organism evidence="2 3">
    <name type="scientific">Diatraea saccharalis</name>
    <name type="common">sugarcane borer</name>
    <dbReference type="NCBI Taxonomy" id="40085"/>
    <lineage>
        <taxon>Eukaryota</taxon>
        <taxon>Metazoa</taxon>
        <taxon>Ecdysozoa</taxon>
        <taxon>Arthropoda</taxon>
        <taxon>Hexapoda</taxon>
        <taxon>Insecta</taxon>
        <taxon>Pterygota</taxon>
        <taxon>Neoptera</taxon>
        <taxon>Endopterygota</taxon>
        <taxon>Lepidoptera</taxon>
        <taxon>Glossata</taxon>
        <taxon>Ditrysia</taxon>
        <taxon>Pyraloidea</taxon>
        <taxon>Crambidae</taxon>
        <taxon>Crambinae</taxon>
        <taxon>Diatraea</taxon>
    </lineage>
</organism>
<name>A0A9N9WI25_9NEOP</name>
<dbReference type="Proteomes" id="UP001153714">
    <property type="component" value="Chromosome 5"/>
</dbReference>